<name>A0A916XAA8_9ACTN</name>
<evidence type="ECO:0000313" key="3">
    <source>
        <dbReference type="EMBL" id="GGC56736.1"/>
    </source>
</evidence>
<protein>
    <recommendedName>
        <fullName evidence="5">SH3 domain-containing protein</fullName>
    </recommendedName>
</protein>
<keyword evidence="2" id="KW-0732">Signal</keyword>
<evidence type="ECO:0000256" key="2">
    <source>
        <dbReference type="SAM" id="SignalP"/>
    </source>
</evidence>
<evidence type="ECO:0000256" key="1">
    <source>
        <dbReference type="SAM" id="MobiDB-lite"/>
    </source>
</evidence>
<organism evidence="3 4">
    <name type="scientific">Hoyosella rhizosphaerae</name>
    <dbReference type="NCBI Taxonomy" id="1755582"/>
    <lineage>
        <taxon>Bacteria</taxon>
        <taxon>Bacillati</taxon>
        <taxon>Actinomycetota</taxon>
        <taxon>Actinomycetes</taxon>
        <taxon>Mycobacteriales</taxon>
        <taxon>Hoyosellaceae</taxon>
        <taxon>Hoyosella</taxon>
    </lineage>
</organism>
<keyword evidence="4" id="KW-1185">Reference proteome</keyword>
<dbReference type="Proteomes" id="UP000641514">
    <property type="component" value="Unassembled WGS sequence"/>
</dbReference>
<gene>
    <name evidence="3" type="ORF">GCM10011410_06500</name>
</gene>
<proteinExistence type="predicted"/>
<evidence type="ECO:0000313" key="4">
    <source>
        <dbReference type="Proteomes" id="UP000641514"/>
    </source>
</evidence>
<reference evidence="3" key="2">
    <citation type="submission" date="2020-09" db="EMBL/GenBank/DDBJ databases">
        <authorList>
            <person name="Sun Q."/>
            <person name="Zhou Y."/>
        </authorList>
    </citation>
    <scope>NUCLEOTIDE SEQUENCE</scope>
    <source>
        <strain evidence="3">CGMCC 1.15478</strain>
    </source>
</reference>
<reference evidence="3" key="1">
    <citation type="journal article" date="2014" name="Int. J. Syst. Evol. Microbiol.">
        <title>Complete genome sequence of Corynebacterium casei LMG S-19264T (=DSM 44701T), isolated from a smear-ripened cheese.</title>
        <authorList>
            <consortium name="US DOE Joint Genome Institute (JGI-PGF)"/>
            <person name="Walter F."/>
            <person name="Albersmeier A."/>
            <person name="Kalinowski J."/>
            <person name="Ruckert C."/>
        </authorList>
    </citation>
    <scope>NUCLEOTIDE SEQUENCE</scope>
    <source>
        <strain evidence="3">CGMCC 1.15478</strain>
    </source>
</reference>
<dbReference type="PROSITE" id="PS51257">
    <property type="entry name" value="PROKAR_LIPOPROTEIN"/>
    <property type="match status" value="1"/>
</dbReference>
<sequence length="245" mass="25291">MRTRALVGISASALLLAGCTSANDADAPDPTAAPTETVTETATETTPPADPNDLPGEPSFFGPEEGAELAIVGVDHEGSAPLFARPGADSLAEIDPLATGLIATGVNRTLDDGSTWFGIVDPSDDSREGWIAAQELAYLGSTDDVTSEVIADIGRIEGNDITEIGESVADVYTSEEPPSRVVQTAPGTTGDLHEVTFDVIGLGDDSVLGYRLVVFGMEEAGTLALRTVERTVLCARGVTNDGLCV</sequence>
<comment type="caution">
    <text evidence="3">The sequence shown here is derived from an EMBL/GenBank/DDBJ whole genome shotgun (WGS) entry which is preliminary data.</text>
</comment>
<accession>A0A916XAA8</accession>
<dbReference type="AlphaFoldDB" id="A0A916XAA8"/>
<feature type="compositionally biased region" description="Low complexity" evidence="1">
    <location>
        <begin position="24"/>
        <end position="47"/>
    </location>
</feature>
<feature type="chain" id="PRO_5039214335" description="SH3 domain-containing protein" evidence="2">
    <location>
        <begin position="25"/>
        <end position="245"/>
    </location>
</feature>
<dbReference type="EMBL" id="BMJH01000001">
    <property type="protein sequence ID" value="GGC56736.1"/>
    <property type="molecule type" value="Genomic_DNA"/>
</dbReference>
<feature type="region of interest" description="Disordered" evidence="1">
    <location>
        <begin position="24"/>
        <end position="57"/>
    </location>
</feature>
<evidence type="ECO:0008006" key="5">
    <source>
        <dbReference type="Google" id="ProtNLM"/>
    </source>
</evidence>
<feature type="signal peptide" evidence="2">
    <location>
        <begin position="1"/>
        <end position="24"/>
    </location>
</feature>